<sequence length="118" mass="12256">MPESGRYVVTALTRQVAALKTQLAELQEALAPKEAAIGRAAADAREWVSDHAKALPFLDLGRRRAVHSGYARPAAVAAAALVVGLGVGCVLYAVASARRRRPAFAASKGGARRPSPGV</sequence>
<evidence type="ECO:0000256" key="1">
    <source>
        <dbReference type="SAM" id="Phobius"/>
    </source>
</evidence>
<keyword evidence="3" id="KW-1185">Reference proteome</keyword>
<evidence type="ECO:0000313" key="3">
    <source>
        <dbReference type="Proteomes" id="UP000596427"/>
    </source>
</evidence>
<keyword evidence="1" id="KW-0812">Transmembrane</keyword>
<dbReference type="RefSeq" id="WP_203194771.1">
    <property type="nucleotide sequence ID" value="NZ_CP063362.1"/>
</dbReference>
<evidence type="ECO:0000313" key="2">
    <source>
        <dbReference type="EMBL" id="QRG07858.1"/>
    </source>
</evidence>
<reference evidence="2 3" key="1">
    <citation type="submission" date="2020-10" db="EMBL/GenBank/DDBJ databases">
        <title>Degradation of 1,4-Dioxane by Xanthobacter sp. YN2, via a Novel Group-2 Soluble Di-Iron Monooxygenase.</title>
        <authorList>
            <person name="Ma F."/>
            <person name="Wang Y."/>
            <person name="Yang J."/>
            <person name="Guo H."/>
            <person name="Su D."/>
            <person name="Yu L."/>
        </authorList>
    </citation>
    <scope>NUCLEOTIDE SEQUENCE [LARGE SCALE GENOMIC DNA]</scope>
    <source>
        <strain evidence="2 3">YN2</strain>
    </source>
</reference>
<protein>
    <submittedName>
        <fullName evidence="2">Uncharacterized protein</fullName>
    </submittedName>
</protein>
<accession>A0A974PQG7</accession>
<dbReference type="EMBL" id="CP063362">
    <property type="protein sequence ID" value="QRG07858.1"/>
    <property type="molecule type" value="Genomic_DNA"/>
</dbReference>
<keyword evidence="1" id="KW-1133">Transmembrane helix</keyword>
<keyword evidence="1" id="KW-0472">Membrane</keyword>
<dbReference type="AlphaFoldDB" id="A0A974PQG7"/>
<dbReference type="Proteomes" id="UP000596427">
    <property type="component" value="Chromosome"/>
</dbReference>
<organism evidence="2 3">
    <name type="scientific">Xanthobacter dioxanivorans</name>
    <dbReference type="NCBI Taxonomy" id="2528964"/>
    <lineage>
        <taxon>Bacteria</taxon>
        <taxon>Pseudomonadati</taxon>
        <taxon>Pseudomonadota</taxon>
        <taxon>Alphaproteobacteria</taxon>
        <taxon>Hyphomicrobiales</taxon>
        <taxon>Xanthobacteraceae</taxon>
        <taxon>Xanthobacter</taxon>
    </lineage>
</organism>
<gene>
    <name evidence="2" type="ORF">EZH22_05645</name>
</gene>
<feature type="transmembrane region" description="Helical" evidence="1">
    <location>
        <begin position="74"/>
        <end position="95"/>
    </location>
</feature>
<proteinExistence type="predicted"/>
<name>A0A974PQG7_9HYPH</name>
<dbReference type="KEGG" id="xdi:EZH22_05645"/>